<dbReference type="AlphaFoldDB" id="A0A9P4K750"/>
<reference evidence="8" key="1">
    <citation type="journal article" date="2020" name="Stud. Mycol.">
        <title>101 Dothideomycetes genomes: A test case for predicting lifestyles and emergence of pathogens.</title>
        <authorList>
            <person name="Haridas S."/>
            <person name="Albert R."/>
            <person name="Binder M."/>
            <person name="Bloem J."/>
            <person name="LaButti K."/>
            <person name="Salamov A."/>
            <person name="Andreopoulos B."/>
            <person name="Baker S."/>
            <person name="Barry K."/>
            <person name="Bills G."/>
            <person name="Bluhm B."/>
            <person name="Cannon C."/>
            <person name="Castanera R."/>
            <person name="Culley D."/>
            <person name="Daum C."/>
            <person name="Ezra D."/>
            <person name="Gonzalez J."/>
            <person name="Henrissat B."/>
            <person name="Kuo A."/>
            <person name="Liang C."/>
            <person name="Lipzen A."/>
            <person name="Lutzoni F."/>
            <person name="Magnuson J."/>
            <person name="Mondo S."/>
            <person name="Nolan M."/>
            <person name="Ohm R."/>
            <person name="Pangilinan J."/>
            <person name="Park H.-J."/>
            <person name="Ramirez L."/>
            <person name="Alfaro M."/>
            <person name="Sun H."/>
            <person name="Tritt A."/>
            <person name="Yoshinaga Y."/>
            <person name="Zwiers L.-H."/>
            <person name="Turgeon B."/>
            <person name="Goodwin S."/>
            <person name="Spatafora J."/>
            <person name="Crous P."/>
            <person name="Grigoriev I."/>
        </authorList>
    </citation>
    <scope>NUCLEOTIDE SEQUENCE [LARGE SCALE GENOMIC DNA]</scope>
    <source>
        <strain evidence="8">CBS 304.66</strain>
    </source>
</reference>
<evidence type="ECO:0000256" key="3">
    <source>
        <dbReference type="ARBA" id="ARBA00022771"/>
    </source>
</evidence>
<keyword evidence="4" id="KW-0862">Zinc</keyword>
<evidence type="ECO:0000259" key="6">
    <source>
        <dbReference type="SMART" id="SM00355"/>
    </source>
</evidence>
<feature type="domain" description="C2H2-type" evidence="6">
    <location>
        <begin position="245"/>
        <end position="270"/>
    </location>
</feature>
<dbReference type="SMART" id="SM00355">
    <property type="entry name" value="ZnF_C2H2"/>
    <property type="match status" value="9"/>
</dbReference>
<evidence type="ECO:0000256" key="1">
    <source>
        <dbReference type="ARBA" id="ARBA00022723"/>
    </source>
</evidence>
<dbReference type="InterPro" id="IPR036236">
    <property type="entry name" value="Znf_C2H2_sf"/>
</dbReference>
<feature type="domain" description="C2H2-type" evidence="6">
    <location>
        <begin position="271"/>
        <end position="291"/>
    </location>
</feature>
<keyword evidence="3" id="KW-0863">Zinc-finger</keyword>
<feature type="domain" description="C2H2-type" evidence="6">
    <location>
        <begin position="294"/>
        <end position="316"/>
    </location>
</feature>
<organism evidence="7 8">
    <name type="scientific">Lojkania enalia</name>
    <dbReference type="NCBI Taxonomy" id="147567"/>
    <lineage>
        <taxon>Eukaryota</taxon>
        <taxon>Fungi</taxon>
        <taxon>Dikarya</taxon>
        <taxon>Ascomycota</taxon>
        <taxon>Pezizomycotina</taxon>
        <taxon>Dothideomycetes</taxon>
        <taxon>Pleosporomycetidae</taxon>
        <taxon>Pleosporales</taxon>
        <taxon>Pleosporales incertae sedis</taxon>
        <taxon>Lojkania</taxon>
    </lineage>
</organism>
<proteinExistence type="predicted"/>
<dbReference type="GO" id="GO:0008270">
    <property type="term" value="F:zinc ion binding"/>
    <property type="evidence" value="ECO:0007669"/>
    <property type="project" value="UniProtKB-KW"/>
</dbReference>
<dbReference type="Pfam" id="PF12874">
    <property type="entry name" value="zf-met"/>
    <property type="match status" value="1"/>
</dbReference>
<dbReference type="Gene3D" id="3.30.160.60">
    <property type="entry name" value="Classic Zinc Finger"/>
    <property type="match status" value="2"/>
</dbReference>
<dbReference type="Proteomes" id="UP000800093">
    <property type="component" value="Unassembled WGS sequence"/>
</dbReference>
<evidence type="ECO:0000256" key="5">
    <source>
        <dbReference type="SAM" id="MobiDB-lite"/>
    </source>
</evidence>
<feature type="domain" description="C2H2-type" evidence="6">
    <location>
        <begin position="219"/>
        <end position="244"/>
    </location>
</feature>
<feature type="region of interest" description="Disordered" evidence="5">
    <location>
        <begin position="63"/>
        <end position="100"/>
    </location>
</feature>
<dbReference type="PANTHER" id="PTHR24379">
    <property type="entry name" value="KRAB AND ZINC FINGER DOMAIN-CONTAINING"/>
    <property type="match status" value="1"/>
</dbReference>
<evidence type="ECO:0000256" key="2">
    <source>
        <dbReference type="ARBA" id="ARBA00022737"/>
    </source>
</evidence>
<keyword evidence="8" id="KW-1185">Reference proteome</keyword>
<dbReference type="Pfam" id="PF00096">
    <property type="entry name" value="zf-C2H2"/>
    <property type="match status" value="1"/>
</dbReference>
<protein>
    <recommendedName>
        <fullName evidence="6">C2H2-type domain-containing protein</fullName>
    </recommendedName>
</protein>
<dbReference type="InterPro" id="IPR013087">
    <property type="entry name" value="Znf_C2H2_type"/>
</dbReference>
<feature type="compositionally biased region" description="Polar residues" evidence="5">
    <location>
        <begin position="65"/>
        <end position="86"/>
    </location>
</feature>
<feature type="domain" description="C2H2-type" evidence="6">
    <location>
        <begin position="398"/>
        <end position="420"/>
    </location>
</feature>
<comment type="caution">
    <text evidence="7">The sequence shown here is derived from an EMBL/GenBank/DDBJ whole genome shotgun (WGS) entry which is preliminary data.</text>
</comment>
<feature type="region of interest" description="Disordered" evidence="5">
    <location>
        <begin position="457"/>
        <end position="479"/>
    </location>
</feature>
<feature type="domain" description="C2H2-type" evidence="6">
    <location>
        <begin position="164"/>
        <end position="191"/>
    </location>
</feature>
<evidence type="ECO:0000313" key="7">
    <source>
        <dbReference type="EMBL" id="KAF2263311.1"/>
    </source>
</evidence>
<accession>A0A9P4K750</accession>
<gene>
    <name evidence="7" type="ORF">CC78DRAFT_581592</name>
</gene>
<dbReference type="Pfam" id="PF13909">
    <property type="entry name" value="zf-H2C2_5"/>
    <property type="match status" value="1"/>
</dbReference>
<keyword evidence="1" id="KW-0479">Metal-binding</keyword>
<feature type="domain" description="C2H2-type" evidence="6">
    <location>
        <begin position="137"/>
        <end position="162"/>
    </location>
</feature>
<keyword evidence="2" id="KW-0677">Repeat</keyword>
<feature type="domain" description="C2H2-type" evidence="6">
    <location>
        <begin position="110"/>
        <end position="135"/>
    </location>
</feature>
<name>A0A9P4K750_9PLEO</name>
<evidence type="ECO:0000256" key="4">
    <source>
        <dbReference type="ARBA" id="ARBA00022833"/>
    </source>
</evidence>
<dbReference type="SUPFAM" id="SSF57667">
    <property type="entry name" value="beta-beta-alpha zinc fingers"/>
    <property type="match status" value="1"/>
</dbReference>
<sequence>MQKGMNRFALLGSDEEGIPVPKLDNGIAPWAQQAFNDDEAGWKEVKSRSVHVNRPKTLVIRNDNQRPTRSAPRQYSVSNPIKNAGNTTPTTTLPPSNHNRTEKAYNTYENWCGVCQLRLPIKAALLTHMKQNRNHENYCNLCKRIFKDRNGLQNHVDNALGHNIFCNICLSAFNNIGGLRNHFENNYAVGHEFVCLVCLIAFRSRKDMDHHLHTAIKHVWCNTCHRRFRNQDERDAHWIKTTKHRHCMQPGCEFDAPDSEVLYQHLREDHYQCNGCHVVFPSKTKLTAHLESCFKCPECDFWTKSQGNLSNHMTKHAPSVVECWACAIPFKTHSSLINHLESGNCIKFPNPNCLTQMLGEWWYSPLYMDLDIHAQIRTRKLNIEEMMLWVREGALKPYICRGHGCEKTFSYLSSLLLHVESRACGWEIATLGLDMLERDFKRKFGFPEKRITYFDLESNGESREDSTTEGSQSGGGQLN</sequence>
<feature type="domain" description="C2H2-type" evidence="6">
    <location>
        <begin position="193"/>
        <end position="218"/>
    </location>
</feature>
<evidence type="ECO:0000313" key="8">
    <source>
        <dbReference type="Proteomes" id="UP000800093"/>
    </source>
</evidence>
<dbReference type="OrthoDB" id="6105938at2759"/>
<dbReference type="EMBL" id="ML986627">
    <property type="protein sequence ID" value="KAF2263311.1"/>
    <property type="molecule type" value="Genomic_DNA"/>
</dbReference>
<dbReference type="PANTHER" id="PTHR24379:SF121">
    <property type="entry name" value="C2H2-TYPE DOMAIN-CONTAINING PROTEIN"/>
    <property type="match status" value="1"/>
</dbReference>